<name>A0ABS9V4K5_9BACT</name>
<dbReference type="RefSeq" id="WP_241349261.1">
    <property type="nucleotide sequence ID" value="NZ_JAKZGP010000050.1"/>
</dbReference>
<accession>A0ABS9V4K5</accession>
<dbReference type="EMBL" id="JAKZGP010000050">
    <property type="protein sequence ID" value="MCH7410903.1"/>
    <property type="molecule type" value="Genomic_DNA"/>
</dbReference>
<evidence type="ECO:0000259" key="4">
    <source>
        <dbReference type="Pfam" id="PF12146"/>
    </source>
</evidence>
<proteinExistence type="predicted"/>
<dbReference type="PANTHER" id="PTHR43265:SF1">
    <property type="entry name" value="ESTERASE ESTD"/>
    <property type="match status" value="1"/>
</dbReference>
<evidence type="ECO:0000313" key="6">
    <source>
        <dbReference type="Proteomes" id="UP001165489"/>
    </source>
</evidence>
<feature type="signal peptide" evidence="2">
    <location>
        <begin position="1"/>
        <end position="27"/>
    </location>
</feature>
<dbReference type="InterPro" id="IPR002471">
    <property type="entry name" value="Pept_S9_AS"/>
</dbReference>
<evidence type="ECO:0000256" key="1">
    <source>
        <dbReference type="ARBA" id="ARBA00022801"/>
    </source>
</evidence>
<dbReference type="InterPro" id="IPR002925">
    <property type="entry name" value="Dienelactn_hydro"/>
</dbReference>
<reference evidence="5" key="1">
    <citation type="submission" date="2022-03" db="EMBL/GenBank/DDBJ databases">
        <title>De novo assembled genomes of Belliella spp. (Cyclobacteriaceae) strains.</title>
        <authorList>
            <person name="Szabo A."/>
            <person name="Korponai K."/>
            <person name="Felfoldi T."/>
        </authorList>
    </citation>
    <scope>NUCLEOTIDE SEQUENCE</scope>
    <source>
        <strain evidence="5">DSM 111904</strain>
    </source>
</reference>
<dbReference type="Pfam" id="PF01738">
    <property type="entry name" value="DLH"/>
    <property type="match status" value="1"/>
</dbReference>
<dbReference type="SUPFAM" id="SSF53474">
    <property type="entry name" value="alpha/beta-Hydrolases"/>
    <property type="match status" value="1"/>
</dbReference>
<keyword evidence="6" id="KW-1185">Reference proteome</keyword>
<dbReference type="InterPro" id="IPR022742">
    <property type="entry name" value="Hydrolase_4"/>
</dbReference>
<dbReference type="GO" id="GO:0016787">
    <property type="term" value="F:hydrolase activity"/>
    <property type="evidence" value="ECO:0007669"/>
    <property type="project" value="UniProtKB-KW"/>
</dbReference>
<feature type="chain" id="PRO_5046348795" evidence="2">
    <location>
        <begin position="28"/>
        <end position="478"/>
    </location>
</feature>
<evidence type="ECO:0000259" key="3">
    <source>
        <dbReference type="Pfam" id="PF01738"/>
    </source>
</evidence>
<keyword evidence="1 5" id="KW-0378">Hydrolase</keyword>
<dbReference type="Pfam" id="PF12146">
    <property type="entry name" value="Hydrolase_4"/>
    <property type="match status" value="1"/>
</dbReference>
<sequence>MVNFTRRISLLFGILIFSLANSYSQTAQGTWKGDLAVMGQKLPLIIHLNESNGEWEGTIDSPSQGAMGIKMNKVLFDGMMLSFEMSVGNASYEGVMVNEDIKGNFSQGGMKLPLDFHRIKDGVADMLMPSRPQHPVEPFDYEIKEVSFKNETAAIMLKGTLTIPTDKDSYPGVILISGSGPHNRDHEMMAHKPFWVLADYLTSRGIAVLRYDERGVGESTGSFENATTMDFKDDADAALEFLKKQDKINPGQLGVIGHSEGGLITWMLGDTREDLAFLISLAGPVMPITEMMKKQTEDITRVAGASEEIVKMLTNRNQEVYKIIVDSDSVEEVKPKIRALFEQELKELNVPESLFESELDKLQQAYEAKLDLWMMNFLKMDPITYIQNIDIPTFAAFGEKDLQVNAAQNANRLLEIFDQKSNLLTLKVYENLNHLFQAAQTGAIDEYAKIEETINYLLLEDITEFILNQNPTAASSPL</sequence>
<evidence type="ECO:0000256" key="2">
    <source>
        <dbReference type="SAM" id="SignalP"/>
    </source>
</evidence>
<dbReference type="InterPro" id="IPR053145">
    <property type="entry name" value="AB_hydrolase_Est10"/>
</dbReference>
<dbReference type="PROSITE" id="PS00708">
    <property type="entry name" value="PRO_ENDOPEP_SER"/>
    <property type="match status" value="1"/>
</dbReference>
<evidence type="ECO:0000313" key="5">
    <source>
        <dbReference type="EMBL" id="MCH7410903.1"/>
    </source>
</evidence>
<comment type="caution">
    <text evidence="5">The sequence shown here is derived from an EMBL/GenBank/DDBJ whole genome shotgun (WGS) entry which is preliminary data.</text>
</comment>
<dbReference type="Gene3D" id="3.40.50.1820">
    <property type="entry name" value="alpha/beta hydrolase"/>
    <property type="match status" value="1"/>
</dbReference>
<gene>
    <name evidence="5" type="ORF">MM239_15955</name>
</gene>
<keyword evidence="2" id="KW-0732">Signal</keyword>
<dbReference type="Proteomes" id="UP001165489">
    <property type="component" value="Unassembled WGS sequence"/>
</dbReference>
<dbReference type="PANTHER" id="PTHR43265">
    <property type="entry name" value="ESTERASE ESTD"/>
    <property type="match status" value="1"/>
</dbReference>
<protein>
    <submittedName>
        <fullName evidence="5">Alpha/beta hydrolase</fullName>
    </submittedName>
</protein>
<feature type="domain" description="Serine aminopeptidase S33" evidence="4">
    <location>
        <begin position="197"/>
        <end position="346"/>
    </location>
</feature>
<organism evidence="5 6">
    <name type="scientific">Belliella filtrata</name>
    <dbReference type="NCBI Taxonomy" id="2923435"/>
    <lineage>
        <taxon>Bacteria</taxon>
        <taxon>Pseudomonadati</taxon>
        <taxon>Bacteroidota</taxon>
        <taxon>Cytophagia</taxon>
        <taxon>Cytophagales</taxon>
        <taxon>Cyclobacteriaceae</taxon>
        <taxon>Belliella</taxon>
    </lineage>
</organism>
<feature type="domain" description="Dienelactone hydrolase" evidence="3">
    <location>
        <begin position="382"/>
        <end position="449"/>
    </location>
</feature>
<dbReference type="InterPro" id="IPR029058">
    <property type="entry name" value="AB_hydrolase_fold"/>
</dbReference>